<dbReference type="AlphaFoldDB" id="A0A7X0LV31"/>
<comment type="caution">
    <text evidence="2">The sequence shown here is derived from an EMBL/GenBank/DDBJ whole genome shotgun (WGS) entry which is preliminary data.</text>
</comment>
<evidence type="ECO:0000313" key="3">
    <source>
        <dbReference type="Proteomes" id="UP000531594"/>
    </source>
</evidence>
<dbReference type="Pfam" id="PF00266">
    <property type="entry name" value="Aminotran_5"/>
    <property type="match status" value="1"/>
</dbReference>
<gene>
    <name evidence="2" type="ORF">HNR53_002190</name>
</gene>
<dbReference type="Proteomes" id="UP000531594">
    <property type="component" value="Unassembled WGS sequence"/>
</dbReference>
<dbReference type="InterPro" id="IPR015422">
    <property type="entry name" value="PyrdxlP-dep_Trfase_small"/>
</dbReference>
<feature type="domain" description="Aminotransferase class V" evidence="1">
    <location>
        <begin position="33"/>
        <end position="441"/>
    </location>
</feature>
<protein>
    <submittedName>
        <fullName evidence="2">Selenocysteine lyase/cysteine desulfurase</fullName>
    </submittedName>
</protein>
<dbReference type="PANTHER" id="PTHR43686:SF1">
    <property type="entry name" value="AMINOTRAN_5 DOMAIN-CONTAINING PROTEIN"/>
    <property type="match status" value="1"/>
</dbReference>
<reference evidence="2 3" key="1">
    <citation type="submission" date="2020-08" db="EMBL/GenBank/DDBJ databases">
        <title>Genomic Encyclopedia of Type Strains, Phase IV (KMG-IV): sequencing the most valuable type-strain genomes for metagenomic binning, comparative biology and taxonomic classification.</title>
        <authorList>
            <person name="Goeker M."/>
        </authorList>
    </citation>
    <scope>NUCLEOTIDE SEQUENCE [LARGE SCALE GENOMIC DNA]</scope>
    <source>
        <strain evidence="2 3">DSM 5391</strain>
    </source>
</reference>
<proteinExistence type="predicted"/>
<dbReference type="InterPro" id="IPR015424">
    <property type="entry name" value="PyrdxlP-dep_Trfase"/>
</dbReference>
<dbReference type="RefSeq" id="WP_184525718.1">
    <property type="nucleotide sequence ID" value="NZ_JACHGK010000006.1"/>
</dbReference>
<dbReference type="GO" id="GO:0016829">
    <property type="term" value="F:lyase activity"/>
    <property type="evidence" value="ECO:0007669"/>
    <property type="project" value="UniProtKB-KW"/>
</dbReference>
<evidence type="ECO:0000313" key="2">
    <source>
        <dbReference type="EMBL" id="MBB6445571.1"/>
    </source>
</evidence>
<evidence type="ECO:0000259" key="1">
    <source>
        <dbReference type="Pfam" id="PF00266"/>
    </source>
</evidence>
<name>A0A7X0LV31_9BACI</name>
<dbReference type="PANTHER" id="PTHR43686">
    <property type="entry name" value="SULFURTRANSFERASE-RELATED"/>
    <property type="match status" value="1"/>
</dbReference>
<dbReference type="InterPro" id="IPR015421">
    <property type="entry name" value="PyrdxlP-dep_Trfase_major"/>
</dbReference>
<dbReference type="EMBL" id="JACHGK010000006">
    <property type="protein sequence ID" value="MBB6445571.1"/>
    <property type="molecule type" value="Genomic_DNA"/>
</dbReference>
<dbReference type="Gene3D" id="3.40.640.10">
    <property type="entry name" value="Type I PLP-dependent aspartate aminotransferase-like (Major domain)"/>
    <property type="match status" value="1"/>
</dbReference>
<accession>A0A7X0LV31</accession>
<sequence length="487" mass="55836">MNDLEKHFQFFRKNTIGNEQFFHTPYGRKKILYADWTASGRLYRPIEEKIFDQFGPYAANTHTETNITGKSMTWAYLEAKNIIKKHVHADENDILLFEGTGMTGAIRKIQRLLGLTLHENYQSLHGLKDLAKPVIFITHMEHHSNQISWEETLADVVIVPPDENGDVSPLMLEKMMKRYEDRPLKIGSFTACSNVTGIVTPYYKLAEVMHKYGGICFVDFSASAPYVKMDMHPKSAMQYLDGIFFSPHKFLGGPGTMGVAIVSKKALQTKTPDRPGGGTVNWTTPWGEKSYIANLEEREDGGTPGFLQAIRTALVIRLKEEMGIENICEQDKKWLQLLFKQLKQNKQIILLEKDKKDRLPILSFYVDNLHHQLLVKLLNDVHGIQVRGGCSCAGTYGHYLFGLDKQRSQSIKDEMNKGNYYAKPGWVRLSLHPTMTEKEVLYIAHAINDITSNMNTYKADYTYLPDLNEYQHKNECDINYEGWFDFV</sequence>
<organism evidence="2 3">
    <name type="scientific">Bacillus benzoevorans</name>
    <dbReference type="NCBI Taxonomy" id="1456"/>
    <lineage>
        <taxon>Bacteria</taxon>
        <taxon>Bacillati</taxon>
        <taxon>Bacillota</taxon>
        <taxon>Bacilli</taxon>
        <taxon>Bacillales</taxon>
        <taxon>Bacillaceae</taxon>
        <taxon>Bacillus</taxon>
    </lineage>
</organism>
<dbReference type="InterPro" id="IPR000192">
    <property type="entry name" value="Aminotrans_V_dom"/>
</dbReference>
<dbReference type="SUPFAM" id="SSF53383">
    <property type="entry name" value="PLP-dependent transferases"/>
    <property type="match status" value="1"/>
</dbReference>
<keyword evidence="2" id="KW-0456">Lyase</keyword>
<dbReference type="Gene3D" id="3.90.1150.10">
    <property type="entry name" value="Aspartate Aminotransferase, domain 1"/>
    <property type="match status" value="1"/>
</dbReference>
<keyword evidence="3" id="KW-1185">Reference proteome</keyword>